<gene>
    <name evidence="1" type="ORF">EAE98_009862</name>
</gene>
<name>A0ABQ7IAE9_9HELO</name>
<evidence type="ECO:0000313" key="2">
    <source>
        <dbReference type="Proteomes" id="UP000783213"/>
    </source>
</evidence>
<reference evidence="1 2" key="1">
    <citation type="journal article" date="2020" name="Genome Biol. Evol.">
        <title>Comparative genomics of Sclerotiniaceae.</title>
        <authorList>
            <person name="Valero Jimenez C.A."/>
            <person name="Steentjes M."/>
            <person name="Scholten O.E."/>
            <person name="Van Kan J.A.L."/>
        </authorList>
    </citation>
    <scope>NUCLEOTIDE SEQUENCE [LARGE SCALE GENOMIC DNA]</scope>
    <source>
        <strain evidence="1 2">B1</strain>
    </source>
</reference>
<dbReference type="GeneID" id="62236633"/>
<sequence>MQKKIKKGRGNPLHGTELVSHDVQFNNRHDQCAHDGGAFSLGISKDNTMIRFRSQECEAAMKFEAWEGDTDKKGKERKAEVVLDVTLRGGRQMKRE</sequence>
<accession>A0ABQ7IAE9</accession>
<evidence type="ECO:0000313" key="1">
    <source>
        <dbReference type="EMBL" id="KAF7918250.1"/>
    </source>
</evidence>
<keyword evidence="2" id="KW-1185">Reference proteome</keyword>
<dbReference type="EMBL" id="RCSX01000031">
    <property type="protein sequence ID" value="KAF7918250.1"/>
    <property type="molecule type" value="Genomic_DNA"/>
</dbReference>
<dbReference type="RefSeq" id="XP_038806191.1">
    <property type="nucleotide sequence ID" value="XM_038957483.1"/>
</dbReference>
<organism evidence="1 2">
    <name type="scientific">Botrytis deweyae</name>
    <dbReference type="NCBI Taxonomy" id="2478750"/>
    <lineage>
        <taxon>Eukaryota</taxon>
        <taxon>Fungi</taxon>
        <taxon>Dikarya</taxon>
        <taxon>Ascomycota</taxon>
        <taxon>Pezizomycotina</taxon>
        <taxon>Leotiomycetes</taxon>
        <taxon>Helotiales</taxon>
        <taxon>Sclerotiniaceae</taxon>
        <taxon>Botrytis</taxon>
    </lineage>
</organism>
<dbReference type="Proteomes" id="UP000783213">
    <property type="component" value="Unassembled WGS sequence"/>
</dbReference>
<comment type="caution">
    <text evidence="1">The sequence shown here is derived from an EMBL/GenBank/DDBJ whole genome shotgun (WGS) entry which is preliminary data.</text>
</comment>
<proteinExistence type="predicted"/>
<protein>
    <submittedName>
        <fullName evidence="1">Uncharacterized protein</fullName>
    </submittedName>
</protein>